<feature type="non-terminal residue" evidence="1">
    <location>
        <position position="1"/>
    </location>
</feature>
<name>A0A0B6YNL5_9EUPU</name>
<protein>
    <submittedName>
        <fullName evidence="1">Uncharacterized protein</fullName>
    </submittedName>
</protein>
<accession>A0A0B6YNL5</accession>
<dbReference type="EMBL" id="HACG01010501">
    <property type="protein sequence ID" value="CEK57366.1"/>
    <property type="molecule type" value="Transcribed_RNA"/>
</dbReference>
<sequence>SHCWDCMKQGGIPLIKQDSRWEKRYSTRAKKNEDNPCEAGGALMLSNEASKSLIEWEAATRYNVMVRDGK</sequence>
<organism evidence="1">
    <name type="scientific">Arion vulgaris</name>
    <dbReference type="NCBI Taxonomy" id="1028688"/>
    <lineage>
        <taxon>Eukaryota</taxon>
        <taxon>Metazoa</taxon>
        <taxon>Spiralia</taxon>
        <taxon>Lophotrochozoa</taxon>
        <taxon>Mollusca</taxon>
        <taxon>Gastropoda</taxon>
        <taxon>Heterobranchia</taxon>
        <taxon>Euthyneura</taxon>
        <taxon>Panpulmonata</taxon>
        <taxon>Eupulmonata</taxon>
        <taxon>Stylommatophora</taxon>
        <taxon>Helicina</taxon>
        <taxon>Arionoidea</taxon>
        <taxon>Arionidae</taxon>
        <taxon>Arion</taxon>
    </lineage>
</organism>
<proteinExistence type="predicted"/>
<dbReference type="AlphaFoldDB" id="A0A0B6YNL5"/>
<reference evidence="1" key="1">
    <citation type="submission" date="2014-12" db="EMBL/GenBank/DDBJ databases">
        <title>Insight into the proteome of Arion vulgaris.</title>
        <authorList>
            <person name="Aradska J."/>
            <person name="Bulat T."/>
            <person name="Smidak R."/>
            <person name="Sarate P."/>
            <person name="Gangsoo J."/>
            <person name="Sialana F."/>
            <person name="Bilban M."/>
            <person name="Lubec G."/>
        </authorList>
    </citation>
    <scope>NUCLEOTIDE SEQUENCE</scope>
    <source>
        <tissue evidence="1">Skin</tissue>
    </source>
</reference>
<gene>
    <name evidence="1" type="primary">ORF29992</name>
</gene>
<evidence type="ECO:0000313" key="1">
    <source>
        <dbReference type="EMBL" id="CEK57366.1"/>
    </source>
</evidence>